<reference evidence="2" key="1">
    <citation type="journal article" date="2016" name="Nat. Genet.">
        <title>A high-quality carrot genome assembly provides new insights into carotenoid accumulation and asterid genome evolution.</title>
        <authorList>
            <person name="Iorizzo M."/>
            <person name="Ellison S."/>
            <person name="Senalik D."/>
            <person name="Zeng P."/>
            <person name="Satapoomin P."/>
            <person name="Huang J."/>
            <person name="Bowman M."/>
            <person name="Iovene M."/>
            <person name="Sanseverino W."/>
            <person name="Cavagnaro P."/>
            <person name="Yildiz M."/>
            <person name="Macko-Podgorni A."/>
            <person name="Moranska E."/>
            <person name="Grzebelus E."/>
            <person name="Grzebelus D."/>
            <person name="Ashrafi H."/>
            <person name="Zheng Z."/>
            <person name="Cheng S."/>
            <person name="Spooner D."/>
            <person name="Van Deynze A."/>
            <person name="Simon P."/>
        </authorList>
    </citation>
    <scope>NUCLEOTIDE SEQUENCE [LARGE SCALE GENOMIC DNA]</scope>
    <source>
        <tissue evidence="2">Leaf</tissue>
    </source>
</reference>
<sequence length="86" mass="9351">MESKSGWASWMSISRNTSTIVRHFFGREASRTRPHGQASPTTQGALSPIITIQEVPGPRGRASPATQAALFTSIQEAKQKISIIQD</sequence>
<dbReference type="EMBL" id="LNRQ01000005">
    <property type="protein sequence ID" value="KZM93602.1"/>
    <property type="molecule type" value="Genomic_DNA"/>
</dbReference>
<dbReference type="EMBL" id="CP093347">
    <property type="protein sequence ID" value="WOG99916.1"/>
    <property type="molecule type" value="Genomic_DNA"/>
</dbReference>
<feature type="region of interest" description="Disordered" evidence="1">
    <location>
        <begin position="27"/>
        <end position="48"/>
    </location>
</feature>
<dbReference type="Gramene" id="KZM93602">
    <property type="protein sequence ID" value="KZM93602"/>
    <property type="gene ID" value="DCAR_016847"/>
</dbReference>
<evidence type="ECO:0000313" key="2">
    <source>
        <dbReference type="EMBL" id="KZM93602.1"/>
    </source>
</evidence>
<evidence type="ECO:0000313" key="3">
    <source>
        <dbReference type="EMBL" id="WOG99916.1"/>
    </source>
</evidence>
<organism evidence="2">
    <name type="scientific">Daucus carota subsp. sativus</name>
    <name type="common">Carrot</name>
    <dbReference type="NCBI Taxonomy" id="79200"/>
    <lineage>
        <taxon>Eukaryota</taxon>
        <taxon>Viridiplantae</taxon>
        <taxon>Streptophyta</taxon>
        <taxon>Embryophyta</taxon>
        <taxon>Tracheophyta</taxon>
        <taxon>Spermatophyta</taxon>
        <taxon>Magnoliopsida</taxon>
        <taxon>eudicotyledons</taxon>
        <taxon>Gunneridae</taxon>
        <taxon>Pentapetalae</taxon>
        <taxon>asterids</taxon>
        <taxon>campanulids</taxon>
        <taxon>Apiales</taxon>
        <taxon>Apiaceae</taxon>
        <taxon>Apioideae</taxon>
        <taxon>Scandiceae</taxon>
        <taxon>Daucinae</taxon>
        <taxon>Daucus</taxon>
        <taxon>Daucus sect. Daucus</taxon>
    </lineage>
</organism>
<proteinExistence type="predicted"/>
<dbReference type="AlphaFoldDB" id="A0A161ZYZ4"/>
<name>A0A161ZYZ4_DAUCS</name>
<protein>
    <submittedName>
        <fullName evidence="2">Uncharacterized protein</fullName>
    </submittedName>
</protein>
<dbReference type="Proteomes" id="UP000077755">
    <property type="component" value="Chromosome 5"/>
</dbReference>
<accession>A0A161ZYZ4</accession>
<keyword evidence="4" id="KW-1185">Reference proteome</keyword>
<reference evidence="3" key="2">
    <citation type="submission" date="2022-03" db="EMBL/GenBank/DDBJ databases">
        <title>Draft title - Genomic analysis of global carrot germplasm unveils the trajectory of domestication and the origin of high carotenoid orange carrot.</title>
        <authorList>
            <person name="Iorizzo M."/>
            <person name="Ellison S."/>
            <person name="Senalik D."/>
            <person name="Macko-Podgorni A."/>
            <person name="Grzebelus D."/>
            <person name="Bostan H."/>
            <person name="Rolling W."/>
            <person name="Curaba J."/>
            <person name="Simon P."/>
        </authorList>
    </citation>
    <scope>NUCLEOTIDE SEQUENCE</scope>
    <source>
        <tissue evidence="3">Leaf</tissue>
    </source>
</reference>
<evidence type="ECO:0000256" key="1">
    <source>
        <dbReference type="SAM" id="MobiDB-lite"/>
    </source>
</evidence>
<evidence type="ECO:0000313" key="4">
    <source>
        <dbReference type="Proteomes" id="UP000077755"/>
    </source>
</evidence>
<gene>
    <name evidence="2" type="ORF">DCAR_016847</name>
    <name evidence="3" type="ORF">DCAR_0519272</name>
</gene>